<dbReference type="Pfam" id="PF23726">
    <property type="entry name" value="Beta-prop_RSE1_2nd"/>
    <property type="match status" value="1"/>
</dbReference>
<dbReference type="Proteomes" id="UP000799757">
    <property type="component" value="Unassembled WGS sequence"/>
</dbReference>
<evidence type="ECO:0000256" key="10">
    <source>
        <dbReference type="SAM" id="MobiDB-lite"/>
    </source>
</evidence>
<dbReference type="InterPro" id="IPR004871">
    <property type="entry name" value="RSE1/DDB1/CPSF1_C"/>
</dbReference>
<organism evidence="14 15">
    <name type="scientific">Melanomma pulvis-pyrius CBS 109.77</name>
    <dbReference type="NCBI Taxonomy" id="1314802"/>
    <lineage>
        <taxon>Eukaryota</taxon>
        <taxon>Fungi</taxon>
        <taxon>Dikarya</taxon>
        <taxon>Ascomycota</taxon>
        <taxon>Pezizomycotina</taxon>
        <taxon>Dothideomycetes</taxon>
        <taxon>Pleosporomycetidae</taxon>
        <taxon>Pleosporales</taxon>
        <taxon>Melanommataceae</taxon>
        <taxon>Melanomma</taxon>
    </lineage>
</organism>
<dbReference type="FunFam" id="2.130.10.10:FF:000788">
    <property type="entry name" value="mRNA cleavage and polyadenylation factor subunit"/>
    <property type="match status" value="1"/>
</dbReference>
<feature type="domain" description="RSE1/DDB1/CPSF1 first beta-propeller" evidence="12">
    <location>
        <begin position="77"/>
        <end position="444"/>
    </location>
</feature>
<proteinExistence type="inferred from homology"/>
<keyword evidence="15" id="KW-1185">Reference proteome</keyword>
<evidence type="ECO:0000313" key="15">
    <source>
        <dbReference type="Proteomes" id="UP000799757"/>
    </source>
</evidence>
<comment type="subcellular location">
    <subcellularLocation>
        <location evidence="1">Nucleus</location>
    </subcellularLocation>
</comment>
<dbReference type="OrthoDB" id="6109at2759"/>
<reference evidence="14" key="1">
    <citation type="journal article" date="2020" name="Stud. Mycol.">
        <title>101 Dothideomycetes genomes: a test case for predicting lifestyles and emergence of pathogens.</title>
        <authorList>
            <person name="Haridas S."/>
            <person name="Albert R."/>
            <person name="Binder M."/>
            <person name="Bloem J."/>
            <person name="Labutti K."/>
            <person name="Salamov A."/>
            <person name="Andreopoulos B."/>
            <person name="Baker S."/>
            <person name="Barry K."/>
            <person name="Bills G."/>
            <person name="Bluhm B."/>
            <person name="Cannon C."/>
            <person name="Castanera R."/>
            <person name="Culley D."/>
            <person name="Daum C."/>
            <person name="Ezra D."/>
            <person name="Gonzalez J."/>
            <person name="Henrissat B."/>
            <person name="Kuo A."/>
            <person name="Liang C."/>
            <person name="Lipzen A."/>
            <person name="Lutzoni F."/>
            <person name="Magnuson J."/>
            <person name="Mondo S."/>
            <person name="Nolan M."/>
            <person name="Ohm R."/>
            <person name="Pangilinan J."/>
            <person name="Park H.-J."/>
            <person name="Ramirez L."/>
            <person name="Alfaro M."/>
            <person name="Sun H."/>
            <person name="Tritt A."/>
            <person name="Yoshinaga Y."/>
            <person name="Zwiers L.-H."/>
            <person name="Turgeon B."/>
            <person name="Goodwin S."/>
            <person name="Spatafora J."/>
            <person name="Crous P."/>
            <person name="Grigoriev I."/>
        </authorList>
    </citation>
    <scope>NUCLEOTIDE SEQUENCE</scope>
    <source>
        <strain evidence="14">CBS 109.77</strain>
    </source>
</reference>
<evidence type="ECO:0000256" key="8">
    <source>
        <dbReference type="ARBA" id="ARBA00039443"/>
    </source>
</evidence>
<dbReference type="GO" id="GO:0005634">
    <property type="term" value="C:nucleus"/>
    <property type="evidence" value="ECO:0007669"/>
    <property type="project" value="UniProtKB-SubCell"/>
</dbReference>
<dbReference type="InterPro" id="IPR015943">
    <property type="entry name" value="WD40/YVTN_repeat-like_dom_sf"/>
</dbReference>
<protein>
    <recommendedName>
        <fullName evidence="8">Protein CFT1</fullName>
    </recommendedName>
    <alternativeName>
        <fullName evidence="9">Cleavage factor two protein 1</fullName>
    </alternativeName>
    <alternativeName>
        <fullName evidence="7">Protein cft1</fullName>
    </alternativeName>
</protein>
<comment type="function">
    <text evidence="5">RNA-binding component of the cleavage and polyadenylation factor (CPF) complex, which plays a key role in polyadenylation-dependent pre-mRNA 3'-end formation and cooperates with cleavage factors including the CFIA complex and NAB4/CFIB. Involved in poly(A) site recognition. May be involved in coupling transcription termination and mRNA 3'-end formation.</text>
</comment>
<evidence type="ECO:0000256" key="7">
    <source>
        <dbReference type="ARBA" id="ARBA00039187"/>
    </source>
</evidence>
<dbReference type="InterPro" id="IPR050358">
    <property type="entry name" value="RSE1/DDB1/CFT1"/>
</dbReference>
<dbReference type="InterPro" id="IPR058543">
    <property type="entry name" value="Beta-prop_RSE1/DDB1/CPSF1_2nd"/>
</dbReference>
<evidence type="ECO:0000256" key="4">
    <source>
        <dbReference type="ARBA" id="ARBA00023242"/>
    </source>
</evidence>
<evidence type="ECO:0000256" key="9">
    <source>
        <dbReference type="ARBA" id="ARBA00041264"/>
    </source>
</evidence>
<dbReference type="GO" id="GO:0003723">
    <property type="term" value="F:RNA binding"/>
    <property type="evidence" value="ECO:0007669"/>
    <property type="project" value="UniProtKB-KW"/>
</dbReference>
<evidence type="ECO:0000259" key="13">
    <source>
        <dbReference type="Pfam" id="PF23726"/>
    </source>
</evidence>
<feature type="compositionally biased region" description="Acidic residues" evidence="10">
    <location>
        <begin position="467"/>
        <end position="482"/>
    </location>
</feature>
<evidence type="ECO:0000256" key="1">
    <source>
        <dbReference type="ARBA" id="ARBA00004123"/>
    </source>
</evidence>
<keyword evidence="2" id="KW-0507">mRNA processing</keyword>
<dbReference type="Pfam" id="PF10433">
    <property type="entry name" value="Beta-prop_RSE1_1st"/>
    <property type="match status" value="1"/>
</dbReference>
<evidence type="ECO:0000256" key="3">
    <source>
        <dbReference type="ARBA" id="ARBA00022884"/>
    </source>
</evidence>
<keyword evidence="4" id="KW-0539">Nucleus</keyword>
<evidence type="ECO:0000256" key="5">
    <source>
        <dbReference type="ARBA" id="ARBA00037232"/>
    </source>
</evidence>
<dbReference type="Pfam" id="PF03178">
    <property type="entry name" value="CPSF_A"/>
    <property type="match status" value="1"/>
</dbReference>
<dbReference type="Gene3D" id="2.130.10.10">
    <property type="entry name" value="YVTN repeat-like/Quinoprotein amine dehydrogenase"/>
    <property type="match status" value="3"/>
</dbReference>
<accession>A0A6A6WW10</accession>
<dbReference type="FunFam" id="2.130.10.10:FF:000625">
    <property type="entry name" value="mRNA cleavage and polyadenylation factor subunit"/>
    <property type="match status" value="1"/>
</dbReference>
<evidence type="ECO:0000256" key="6">
    <source>
        <dbReference type="ARBA" id="ARBA00038304"/>
    </source>
</evidence>
<evidence type="ECO:0000313" key="14">
    <source>
        <dbReference type="EMBL" id="KAF2788088.1"/>
    </source>
</evidence>
<sequence>MQCYTEIAPPTAVTHAIHLPFLGARANNLVVAKSSLLQIFELKATVTEVSPGGGGDTENVTSNLDTEAADVPVQRTENTSRLVLVGEFPLAGTVISLARIKALHTKPRGEALLVAFRDAKLSLVEWDPETHNLHTISIHYYENPDLSGNAPWSAELKDTYNFLTADPSSRCAALKFGLHNLAILPFRQRHLADDDYDSDFDGPQEDKSMDVDGVNGQDVQKTPYSSSFVLPLTHLDPVLTHPVHLAFLHEYREPTFGIVSSSRATAPSLLAERKDILTYTVFTLDLEQKASTTLLSVQGLPYDITRVVPLPPPIGGALLLGANEIIHVDQAGKTNGVAVNEFARACTSFTLVDQSDLGLRLEGCTVEVMSQDTGDVLVILNDGRLLILTFTLDGRSVSGVTLQPVSADHGGNVLKCGASCTTSLGRGKIFIGSEDGESALLGWTSKVGQLGRKRSQVDISADSGDSSLDEEEDEDDDLDDDLYDDTTTTVKKITAAAAGPSAPGAYTFRIHDILPSIAPIRDVVLRSELDSATTSEQPSVTSEILVSTGRGSAGAVTVLNREVIPTNLAQSTLTSTRGLWAVHARIQAPKGMVTDFDQDTEGNLASDADYDQYLVVCKADAEGNEETVVYQVNGNEIEETTKGDFEREEASTMNVGILAGGTKVVQVLRSEVRTYDSELNMDQIIPMEDEESGDELRIINASFADPYLLILRDDSSVKIFKASGSGEVEELECSGLSSEKWLSASLFKSPSISDVYAFLLTPEGGFHIFAMSNLEEPSYIAEGLGFLPPLLTSDYHARRSTAKAAITEILAADIGDSTSRWPHLIVRTSTDDLVIYKAFHHPGRIAADPWTKNLRWAKLSQQHVPKFTEEPAMDAEDAGRESTLTALDDVCGYSTVFQRGVSPAFILKEASSAPRVIGLNGKAVKGLTRFHTSACQRGFAYIDSDDTLRISQFPTQTHYGHLGWATRRIPMGSEVYTVAHHPRDVYVIGTGQAEDFTLPEDTYHYEWAKEDTPFKPHVEQGVIKMVDTKTWSIIDSHVLDSQEVILCMKTLDLEVSESTHQRKPVIAVGTSIVRGEDLASKGCIRIFEVITVVPEPGRPETNRKLRLIVKEEVKGAVSAISDLGTQGFIIMAQGQKCMVRGLKEDGTLLPVAFMDMQCYVTTLKCLPQTGMMLMGDAFKGIWFTGYTEEPYKMMLFGRSRHLLEVMAADFLPFEKQLHIVVADADMNLQVLQFDPDNPKSMGGLRLLHKSTFHTGHFPVTMHLVRSTINLPSSSDLIGGSPDDMDTSMSRSASPDPQAESQPFHQILHTSQSGTLALITPLSESSYRRLTSLATFLSNTLDSACGLNPKTFRAVESETGGGGSTRGMLDGNLLIRWGELGEQRRKEGLGMVGGDESVFWGEREVLGGWGIFGRRGD</sequence>
<comment type="similarity">
    <text evidence="6">Belongs to the CFT1 family.</text>
</comment>
<dbReference type="GO" id="GO:0006397">
    <property type="term" value="P:mRNA processing"/>
    <property type="evidence" value="ECO:0007669"/>
    <property type="project" value="UniProtKB-KW"/>
</dbReference>
<dbReference type="InterPro" id="IPR018846">
    <property type="entry name" value="Beta-prop_RSE1/DDB1/CPSF1_1st"/>
</dbReference>
<dbReference type="EMBL" id="MU002248">
    <property type="protein sequence ID" value="KAF2788088.1"/>
    <property type="molecule type" value="Genomic_DNA"/>
</dbReference>
<feature type="domain" description="RSE1/DDB1/CPSF1 second beta-propeller" evidence="13">
    <location>
        <begin position="565"/>
        <end position="952"/>
    </location>
</feature>
<dbReference type="PANTHER" id="PTHR10644">
    <property type="entry name" value="DNA REPAIR/RNA PROCESSING CPSF FAMILY"/>
    <property type="match status" value="1"/>
</dbReference>
<gene>
    <name evidence="14" type="ORF">K505DRAFT_379132</name>
</gene>
<feature type="region of interest" description="Disordered" evidence="10">
    <location>
        <begin position="454"/>
        <end position="482"/>
    </location>
</feature>
<feature type="compositionally biased region" description="Polar residues" evidence="10">
    <location>
        <begin position="1286"/>
        <end position="1301"/>
    </location>
</feature>
<name>A0A6A6WW10_9PLEO</name>
<evidence type="ECO:0000259" key="11">
    <source>
        <dbReference type="Pfam" id="PF03178"/>
    </source>
</evidence>
<keyword evidence="3" id="KW-0694">RNA-binding</keyword>
<evidence type="ECO:0000259" key="12">
    <source>
        <dbReference type="Pfam" id="PF10433"/>
    </source>
</evidence>
<feature type="region of interest" description="Disordered" evidence="10">
    <location>
        <begin position="1273"/>
        <end position="1301"/>
    </location>
</feature>
<evidence type="ECO:0000256" key="2">
    <source>
        <dbReference type="ARBA" id="ARBA00022664"/>
    </source>
</evidence>
<feature type="domain" description="RSE1/DDB1/CPSF1 C-terminal" evidence="11">
    <location>
        <begin position="1022"/>
        <end position="1376"/>
    </location>
</feature>